<reference evidence="5" key="1">
    <citation type="journal article" date="2014" name="Int. J. Syst. Evol. Microbiol.">
        <title>Complete genome sequence of Corynebacterium casei LMG S-19264T (=DSM 44701T), isolated from a smear-ripened cheese.</title>
        <authorList>
            <consortium name="US DOE Joint Genome Institute (JGI-PGF)"/>
            <person name="Walter F."/>
            <person name="Albersmeier A."/>
            <person name="Kalinowski J."/>
            <person name="Ruckert C."/>
        </authorList>
    </citation>
    <scope>NUCLEOTIDE SEQUENCE</scope>
    <source>
        <strain evidence="5">CGMCC 1.14988</strain>
    </source>
</reference>
<sequence>MSADAVDAAAVGAAPTVSVVLIFHDDHRFLPEAIAGVFAQTYRDWELVLADDGATDGSTDLARACAREHPGRVRHVEHPAHANRGPAAARNLGVRAARGRYLAVHDADDVWEPDKLAEQVAILDRHPQVGLVVGASRYWWSWAGAAAEREDRIMPIGVEPDRIHRPPELAVRLSPLGRGVAPCPSSWLLRRELVEQIGGWEEHVHPVLEDQGFLGKAYLVADVWVSSRVWDRYRRHPGQLVAVTTGEHYHAALRDWLTWYEAHLRARGVTDPRLRRALRRAWLPYRRPWLAALRHAAGRRRARLRVLLRDRGGR</sequence>
<evidence type="ECO:0000256" key="1">
    <source>
        <dbReference type="ARBA" id="ARBA00006739"/>
    </source>
</evidence>
<keyword evidence="6" id="KW-1185">Reference proteome</keyword>
<gene>
    <name evidence="5" type="ORF">GCM10011354_14040</name>
</gene>
<reference evidence="5" key="2">
    <citation type="submission" date="2020-09" db="EMBL/GenBank/DDBJ databases">
        <authorList>
            <person name="Sun Q."/>
            <person name="Zhou Y."/>
        </authorList>
    </citation>
    <scope>NUCLEOTIDE SEQUENCE</scope>
    <source>
        <strain evidence="5">CGMCC 1.14988</strain>
    </source>
</reference>
<evidence type="ECO:0000313" key="5">
    <source>
        <dbReference type="EMBL" id="GGI05426.1"/>
    </source>
</evidence>
<name>A0A8J3A782_9ACTN</name>
<evidence type="ECO:0000259" key="4">
    <source>
        <dbReference type="Pfam" id="PF00535"/>
    </source>
</evidence>
<dbReference type="InterPro" id="IPR029044">
    <property type="entry name" value="Nucleotide-diphossugar_trans"/>
</dbReference>
<dbReference type="InterPro" id="IPR001173">
    <property type="entry name" value="Glyco_trans_2-like"/>
</dbReference>
<evidence type="ECO:0000256" key="3">
    <source>
        <dbReference type="ARBA" id="ARBA00022679"/>
    </source>
</evidence>
<dbReference type="RefSeq" id="WP_165403921.1">
    <property type="nucleotide sequence ID" value="NZ_BMHA01000004.1"/>
</dbReference>
<dbReference type="Proteomes" id="UP000650511">
    <property type="component" value="Unassembled WGS sequence"/>
</dbReference>
<dbReference type="CDD" id="cd00761">
    <property type="entry name" value="Glyco_tranf_GTA_type"/>
    <property type="match status" value="1"/>
</dbReference>
<evidence type="ECO:0000313" key="6">
    <source>
        <dbReference type="Proteomes" id="UP000650511"/>
    </source>
</evidence>
<dbReference type="Gene3D" id="3.90.550.10">
    <property type="entry name" value="Spore Coat Polysaccharide Biosynthesis Protein SpsA, Chain A"/>
    <property type="match status" value="1"/>
</dbReference>
<dbReference type="GO" id="GO:0016757">
    <property type="term" value="F:glycosyltransferase activity"/>
    <property type="evidence" value="ECO:0007669"/>
    <property type="project" value="UniProtKB-KW"/>
</dbReference>
<evidence type="ECO:0000256" key="2">
    <source>
        <dbReference type="ARBA" id="ARBA00022676"/>
    </source>
</evidence>
<dbReference type="PANTHER" id="PTHR43685">
    <property type="entry name" value="GLYCOSYLTRANSFERASE"/>
    <property type="match status" value="1"/>
</dbReference>
<dbReference type="PANTHER" id="PTHR43685:SF5">
    <property type="entry name" value="GLYCOSYLTRANSFERASE EPSE-RELATED"/>
    <property type="match status" value="1"/>
</dbReference>
<protein>
    <recommendedName>
        <fullName evidence="4">Glycosyltransferase 2-like domain-containing protein</fullName>
    </recommendedName>
</protein>
<dbReference type="EMBL" id="BMHA01000004">
    <property type="protein sequence ID" value="GGI05426.1"/>
    <property type="molecule type" value="Genomic_DNA"/>
</dbReference>
<dbReference type="InterPro" id="IPR050834">
    <property type="entry name" value="Glycosyltransf_2"/>
</dbReference>
<comment type="caution">
    <text evidence="5">The sequence shown here is derived from an EMBL/GenBank/DDBJ whole genome shotgun (WGS) entry which is preliminary data.</text>
</comment>
<keyword evidence="2" id="KW-0328">Glycosyltransferase</keyword>
<proteinExistence type="inferred from homology"/>
<dbReference type="Pfam" id="PF00535">
    <property type="entry name" value="Glycos_transf_2"/>
    <property type="match status" value="1"/>
</dbReference>
<comment type="similarity">
    <text evidence="1">Belongs to the glycosyltransferase 2 family.</text>
</comment>
<keyword evidence="3" id="KW-0808">Transferase</keyword>
<dbReference type="SUPFAM" id="SSF53448">
    <property type="entry name" value="Nucleotide-diphospho-sugar transferases"/>
    <property type="match status" value="1"/>
</dbReference>
<organism evidence="5 6">
    <name type="scientific">Egicoccus halophilus</name>
    <dbReference type="NCBI Taxonomy" id="1670830"/>
    <lineage>
        <taxon>Bacteria</taxon>
        <taxon>Bacillati</taxon>
        <taxon>Actinomycetota</taxon>
        <taxon>Nitriliruptoria</taxon>
        <taxon>Egicoccales</taxon>
        <taxon>Egicoccaceae</taxon>
        <taxon>Egicoccus</taxon>
    </lineage>
</organism>
<accession>A0A8J3A782</accession>
<feature type="domain" description="Glycosyltransferase 2-like" evidence="4">
    <location>
        <begin position="18"/>
        <end position="197"/>
    </location>
</feature>
<dbReference type="AlphaFoldDB" id="A0A8J3A782"/>